<evidence type="ECO:0000256" key="1">
    <source>
        <dbReference type="SAM" id="Phobius"/>
    </source>
</evidence>
<dbReference type="KEGG" id="acj:ACAM_0522"/>
<dbReference type="eggNOG" id="arCOG15152">
    <property type="taxonomic scope" value="Archaea"/>
</dbReference>
<dbReference type="Proteomes" id="UP000016887">
    <property type="component" value="Chromosome"/>
</dbReference>
<keyword evidence="1" id="KW-0812">Transmembrane</keyword>
<accession>U3TC37</accession>
<protein>
    <submittedName>
        <fullName evidence="2">Uncharacterized protein</fullName>
    </submittedName>
</protein>
<name>U3TC37_9CREN</name>
<evidence type="ECO:0000313" key="2">
    <source>
        <dbReference type="EMBL" id="BAN89991.1"/>
    </source>
</evidence>
<dbReference type="GeneID" id="17109976"/>
<dbReference type="EMBL" id="AP012489">
    <property type="protein sequence ID" value="BAN89991.1"/>
    <property type="molecule type" value="Genomic_DNA"/>
</dbReference>
<reference evidence="2 3" key="1">
    <citation type="journal article" date="2013" name="Appl. Environ. Microbiol.">
        <title>Variation of the Virus-Related Elements within Syntenic Genomes of the Hyperthermophilic Archaeon Aeropyrum.</title>
        <authorList>
            <person name="Daifuku T."/>
            <person name="Yoshida T."/>
            <person name="Kitamura T."/>
            <person name="Kawaichi S."/>
            <person name="Inoue T."/>
            <person name="Nomura K."/>
            <person name="Yoshida Y."/>
            <person name="Kuno S."/>
            <person name="Sako Y."/>
        </authorList>
    </citation>
    <scope>NUCLEOTIDE SEQUENCE [LARGE SCALE GENOMIC DNA]</scope>
    <source>
        <strain evidence="2 3">SY1</strain>
    </source>
</reference>
<keyword evidence="1" id="KW-0472">Membrane</keyword>
<keyword evidence="3" id="KW-1185">Reference proteome</keyword>
<keyword evidence="1" id="KW-1133">Transmembrane helix</keyword>
<sequence>MPAPPRRLFFRRLKTIVIAAIVFIVAYRLALALAASILKGAIATATLASILIAAAVIVAVLMLLRRGG</sequence>
<organism evidence="2 3">
    <name type="scientific">Aeropyrum camini SY1 = JCM 12091</name>
    <dbReference type="NCBI Taxonomy" id="1198449"/>
    <lineage>
        <taxon>Archaea</taxon>
        <taxon>Thermoproteota</taxon>
        <taxon>Thermoprotei</taxon>
        <taxon>Desulfurococcales</taxon>
        <taxon>Desulfurococcaceae</taxon>
        <taxon>Aeropyrum</taxon>
    </lineage>
</organism>
<dbReference type="AlphaFoldDB" id="U3TC37"/>
<feature type="transmembrane region" description="Helical" evidence="1">
    <location>
        <begin position="16"/>
        <end position="35"/>
    </location>
</feature>
<dbReference type="STRING" id="1198449.ACAM_0522"/>
<evidence type="ECO:0000313" key="3">
    <source>
        <dbReference type="Proteomes" id="UP000016887"/>
    </source>
</evidence>
<proteinExistence type="predicted"/>
<gene>
    <name evidence="2" type="ORF">ACAM_0522</name>
</gene>
<feature type="transmembrane region" description="Helical" evidence="1">
    <location>
        <begin position="41"/>
        <end position="64"/>
    </location>
</feature>
<dbReference type="RefSeq" id="WP_022541266.1">
    <property type="nucleotide sequence ID" value="NC_022521.1"/>
</dbReference>